<evidence type="ECO:0000256" key="1">
    <source>
        <dbReference type="ARBA" id="ARBA00008431"/>
    </source>
</evidence>
<keyword evidence="3" id="KW-0687">Ribonucleoprotein</keyword>
<gene>
    <name evidence="4" type="ORF">AKO1_012153</name>
</gene>
<dbReference type="GO" id="GO:0003735">
    <property type="term" value="F:structural constituent of ribosome"/>
    <property type="evidence" value="ECO:0007669"/>
    <property type="project" value="InterPro"/>
</dbReference>
<evidence type="ECO:0000256" key="2">
    <source>
        <dbReference type="ARBA" id="ARBA00022980"/>
    </source>
</evidence>
<dbReference type="SMART" id="SM01393">
    <property type="entry name" value="Ribosomal_L32e"/>
    <property type="match status" value="1"/>
</dbReference>
<dbReference type="InterPro" id="IPR036351">
    <property type="entry name" value="Ribosomal_eL32_sf"/>
</dbReference>
<name>A0AAW2ZC81_9EUKA</name>
<organism evidence="4 5">
    <name type="scientific">Acrasis kona</name>
    <dbReference type="NCBI Taxonomy" id="1008807"/>
    <lineage>
        <taxon>Eukaryota</taxon>
        <taxon>Discoba</taxon>
        <taxon>Heterolobosea</taxon>
        <taxon>Tetramitia</taxon>
        <taxon>Eutetramitia</taxon>
        <taxon>Acrasidae</taxon>
        <taxon>Acrasis</taxon>
    </lineage>
</organism>
<dbReference type="PANTHER" id="PTHR23413">
    <property type="entry name" value="60S RIBOSOMAL PROTEIN L32 AND DNA-DIRECTED RNA POLYMERASE II, SUBUNIT N"/>
    <property type="match status" value="1"/>
</dbReference>
<dbReference type="AlphaFoldDB" id="A0AAW2ZC81"/>
<proteinExistence type="inferred from homology"/>
<comment type="caution">
    <text evidence="4">The sequence shown here is derived from an EMBL/GenBank/DDBJ whole genome shotgun (WGS) entry which is preliminary data.</text>
</comment>
<dbReference type="EMBL" id="JAOPGA020001300">
    <property type="protein sequence ID" value="KAL0487070.1"/>
    <property type="molecule type" value="Genomic_DNA"/>
</dbReference>
<keyword evidence="5" id="KW-1185">Reference proteome</keyword>
<dbReference type="PANTHER" id="PTHR23413:SF1">
    <property type="entry name" value="RIBOSOMAL PROTEIN L32"/>
    <property type="match status" value="1"/>
</dbReference>
<comment type="similarity">
    <text evidence="1">Belongs to the eukaryotic ribosomal protein eL32 family.</text>
</comment>
<keyword evidence="2 4" id="KW-0689">Ribosomal protein</keyword>
<evidence type="ECO:0000313" key="5">
    <source>
        <dbReference type="Proteomes" id="UP001431209"/>
    </source>
</evidence>
<dbReference type="GO" id="GO:0022625">
    <property type="term" value="C:cytosolic large ribosomal subunit"/>
    <property type="evidence" value="ECO:0007669"/>
    <property type="project" value="TreeGrafter"/>
</dbReference>
<dbReference type="SUPFAM" id="SSF52042">
    <property type="entry name" value="Ribosomal protein L32e"/>
    <property type="match status" value="1"/>
</dbReference>
<dbReference type="CDD" id="cd00513">
    <property type="entry name" value="Ribosomal_L32_L32e"/>
    <property type="match status" value="1"/>
</dbReference>
<accession>A0AAW2ZC81</accession>
<protein>
    <submittedName>
        <fullName evidence="4">Ribosomal protein L32</fullName>
    </submittedName>
</protein>
<dbReference type="GO" id="GO:0006412">
    <property type="term" value="P:translation"/>
    <property type="evidence" value="ECO:0007669"/>
    <property type="project" value="InterPro"/>
</dbReference>
<dbReference type="InterPro" id="IPR001515">
    <property type="entry name" value="Ribosomal_eL32"/>
</dbReference>
<dbReference type="Pfam" id="PF01655">
    <property type="entry name" value="Ribosomal_L32e"/>
    <property type="match status" value="1"/>
</dbReference>
<sequence length="133" mass="15782">MVKKVLKTPVVHKRTKPFKRFQAHQFKRIQTTWRRPKGIDNPLRRHYRGRGPMPSIGFGTDKRTRYHDKNGFIRYVVNNSQELEVLLMHNHKYQAVIGQSVGARKRIKLLERARELDIKVVNARGKLKTEEQE</sequence>
<evidence type="ECO:0000256" key="3">
    <source>
        <dbReference type="ARBA" id="ARBA00023274"/>
    </source>
</evidence>
<reference evidence="4 5" key="1">
    <citation type="submission" date="2024-03" db="EMBL/GenBank/DDBJ databases">
        <title>The Acrasis kona genome and developmental transcriptomes reveal deep origins of eukaryotic multicellular pathways.</title>
        <authorList>
            <person name="Sheikh S."/>
            <person name="Fu C.-J."/>
            <person name="Brown M.W."/>
            <person name="Baldauf S.L."/>
        </authorList>
    </citation>
    <scope>NUCLEOTIDE SEQUENCE [LARGE SCALE GENOMIC DNA]</scope>
    <source>
        <strain evidence="4 5">ATCC MYA-3509</strain>
    </source>
</reference>
<dbReference type="Proteomes" id="UP001431209">
    <property type="component" value="Unassembled WGS sequence"/>
</dbReference>
<evidence type="ECO:0000313" key="4">
    <source>
        <dbReference type="EMBL" id="KAL0487070.1"/>
    </source>
</evidence>